<reference evidence="4" key="1">
    <citation type="journal article" date="2019" name="Int. J. Syst. Evol. Microbiol.">
        <title>The Global Catalogue of Microorganisms (GCM) 10K type strain sequencing project: providing services to taxonomists for standard genome sequencing and annotation.</title>
        <authorList>
            <consortium name="The Broad Institute Genomics Platform"/>
            <consortium name="The Broad Institute Genome Sequencing Center for Infectious Disease"/>
            <person name="Wu L."/>
            <person name="Ma J."/>
        </authorList>
    </citation>
    <scope>NUCLEOTIDE SEQUENCE [LARGE SCALE GENOMIC DNA]</scope>
    <source>
        <strain evidence="4">CGMCC 4.1437</strain>
    </source>
</reference>
<dbReference type="EMBL" id="JBHSOF010000003">
    <property type="protein sequence ID" value="MFC5662261.1"/>
    <property type="molecule type" value="Genomic_DNA"/>
</dbReference>
<dbReference type="RefSeq" id="WP_380223859.1">
    <property type="nucleotide sequence ID" value="NZ_JBHSOF010000003.1"/>
</dbReference>
<evidence type="ECO:0000256" key="2">
    <source>
        <dbReference type="SAM" id="Phobius"/>
    </source>
</evidence>
<comment type="caution">
    <text evidence="3">The sequence shown here is derived from an EMBL/GenBank/DDBJ whole genome shotgun (WGS) entry which is preliminary data.</text>
</comment>
<feature type="compositionally biased region" description="Basic and acidic residues" evidence="1">
    <location>
        <begin position="190"/>
        <end position="211"/>
    </location>
</feature>
<dbReference type="Proteomes" id="UP001595975">
    <property type="component" value="Unassembled WGS sequence"/>
</dbReference>
<proteinExistence type="predicted"/>
<keyword evidence="4" id="KW-1185">Reference proteome</keyword>
<feature type="transmembrane region" description="Helical" evidence="2">
    <location>
        <begin position="77"/>
        <end position="98"/>
    </location>
</feature>
<evidence type="ECO:0000256" key="1">
    <source>
        <dbReference type="SAM" id="MobiDB-lite"/>
    </source>
</evidence>
<evidence type="ECO:0000313" key="3">
    <source>
        <dbReference type="EMBL" id="MFC5662261.1"/>
    </source>
</evidence>
<feature type="transmembrane region" description="Helical" evidence="2">
    <location>
        <begin position="47"/>
        <end position="65"/>
    </location>
</feature>
<evidence type="ECO:0000313" key="4">
    <source>
        <dbReference type="Proteomes" id="UP001595975"/>
    </source>
</evidence>
<feature type="region of interest" description="Disordered" evidence="1">
    <location>
        <begin position="1"/>
        <end position="24"/>
    </location>
</feature>
<feature type="region of interest" description="Disordered" evidence="1">
    <location>
        <begin position="181"/>
        <end position="217"/>
    </location>
</feature>
<keyword evidence="2" id="KW-0812">Transmembrane</keyword>
<feature type="compositionally biased region" description="Polar residues" evidence="1">
    <location>
        <begin position="1"/>
        <end position="13"/>
    </location>
</feature>
<accession>A0ABW0WZH3</accession>
<organism evidence="3 4">
    <name type="scientific">Kitasatospora misakiensis</name>
    <dbReference type="NCBI Taxonomy" id="67330"/>
    <lineage>
        <taxon>Bacteria</taxon>
        <taxon>Bacillati</taxon>
        <taxon>Actinomycetota</taxon>
        <taxon>Actinomycetes</taxon>
        <taxon>Kitasatosporales</taxon>
        <taxon>Streptomycetaceae</taxon>
        <taxon>Kitasatospora</taxon>
    </lineage>
</organism>
<name>A0ABW0WZH3_9ACTN</name>
<keyword evidence="2" id="KW-0472">Membrane</keyword>
<keyword evidence="2" id="KW-1133">Transmembrane helix</keyword>
<protein>
    <submittedName>
        <fullName evidence="3">Uncharacterized protein</fullName>
    </submittedName>
</protein>
<gene>
    <name evidence="3" type="ORF">ACFP3U_04600</name>
</gene>
<sequence>MDESQSEQQNAPNRSKGAPARLPDAAARAARAALVVRSARESREWPGWALVAVGAVLCVLGWYGVSGERFVEEQVPYLASATVPGAALIVAGVVLVALRSSVRARAEPSPEAAPSATDRRIEHLYALLVDSDVLPDDRPDPAASAAAPLAVPGGTLYHRPDCPLVAGKPTAAPVDARTVRDRALTPCRLCDPEPLRDSHDGPDDPATRPDDPNPPTG</sequence>